<dbReference type="GO" id="GO:0003677">
    <property type="term" value="F:DNA binding"/>
    <property type="evidence" value="ECO:0007669"/>
    <property type="project" value="InterPro"/>
</dbReference>
<dbReference type="Gene3D" id="1.10.443.10">
    <property type="entry name" value="Intergrase catalytic core"/>
    <property type="match status" value="1"/>
</dbReference>
<evidence type="ECO:0000256" key="1">
    <source>
        <dbReference type="ARBA" id="ARBA00023172"/>
    </source>
</evidence>
<dbReference type="Proteomes" id="UP000343317">
    <property type="component" value="Unassembled WGS sequence"/>
</dbReference>
<dbReference type="AlphaFoldDB" id="A0A5E4R9K8"/>
<dbReference type="InterPro" id="IPR013762">
    <property type="entry name" value="Integrase-like_cat_sf"/>
</dbReference>
<keyword evidence="3" id="KW-1185">Reference proteome</keyword>
<dbReference type="SUPFAM" id="SSF56349">
    <property type="entry name" value="DNA breaking-rejoining enzymes"/>
    <property type="match status" value="1"/>
</dbReference>
<dbReference type="EMBL" id="CABPSM010000001">
    <property type="protein sequence ID" value="VVD59222.1"/>
    <property type="molecule type" value="Genomic_DNA"/>
</dbReference>
<evidence type="ECO:0000313" key="2">
    <source>
        <dbReference type="EMBL" id="VVD59222.1"/>
    </source>
</evidence>
<keyword evidence="1" id="KW-0233">DNA recombination</keyword>
<dbReference type="RefSeq" id="WP_343042683.1">
    <property type="nucleotide sequence ID" value="NZ_CABPSM010000001.1"/>
</dbReference>
<protein>
    <submittedName>
        <fullName evidence="2">Integrase</fullName>
    </submittedName>
</protein>
<dbReference type="NCBIfam" id="NF041502">
    <property type="entry name" value="integrase_1"/>
    <property type="match status" value="1"/>
</dbReference>
<dbReference type="GO" id="GO:0006310">
    <property type="term" value="P:DNA recombination"/>
    <property type="evidence" value="ECO:0007669"/>
    <property type="project" value="UniProtKB-KW"/>
</dbReference>
<dbReference type="GO" id="GO:0015074">
    <property type="term" value="P:DNA integration"/>
    <property type="evidence" value="ECO:0007669"/>
    <property type="project" value="InterPro"/>
</dbReference>
<sequence>MRTKRKVESASEESDQLTLPRRVMARGGSIFDPHDSTWTLREATTYDFHLRFDELPPMSPNFELAFKAIMVWYVENWSTSHSFGLFSMARKFFWFVHSESGQPLLEITGTHVLNFCPHFERKPWMLQFVSTLLKRWRAMGYAGVCADACRLFEQMHLKGCPKGRNVLTQDPVRGPLTAIELDALQAALNLEYEAGKVSLDDYVLCWLTMALGQRPTQFARLKVKDVVLLHEKDDVVTYSIRLPRAKMRHGNVRGEFKDRLLTPELGALVVKQSKAVIDRFNGALADPGEAPLFPRSCTDRVIPGFNFHLTAGMICQKVKNLLEGLCVMSERTGEPLRAGARRFRYTIGTRAAEEGHCELVIAELLDHSDTQNVGIYVQATSAIIDRIDRALAMHLAPLAQAFVGEIRNTPSGEAEVLKPERMIFAPSIVGSFDAIATCGRNGHCGFLKPIACYTCICFEPWADAPHDMVLKFLLDERERLMALGDARIAAVHDRTILAVAEVLQICQAMSGEGGRE</sequence>
<gene>
    <name evidence="2" type="ORF">PHO31112_00014</name>
</gene>
<name>A0A5E4R9K8_9BURK</name>
<evidence type="ECO:0000313" key="3">
    <source>
        <dbReference type="Proteomes" id="UP000343317"/>
    </source>
</evidence>
<organism evidence="2 3">
    <name type="scientific">Pandoraea horticolens</name>
    <dbReference type="NCBI Taxonomy" id="2508298"/>
    <lineage>
        <taxon>Bacteria</taxon>
        <taxon>Pseudomonadati</taxon>
        <taxon>Pseudomonadota</taxon>
        <taxon>Betaproteobacteria</taxon>
        <taxon>Burkholderiales</taxon>
        <taxon>Burkholderiaceae</taxon>
        <taxon>Pandoraea</taxon>
    </lineage>
</organism>
<dbReference type="InterPro" id="IPR011010">
    <property type="entry name" value="DNA_brk_join_enz"/>
</dbReference>
<proteinExistence type="predicted"/>
<dbReference type="InterPro" id="IPR048120">
    <property type="entry name" value="Integrase-like"/>
</dbReference>
<reference evidence="2 3" key="1">
    <citation type="submission" date="2019-08" db="EMBL/GenBank/DDBJ databases">
        <authorList>
            <person name="Peeters C."/>
        </authorList>
    </citation>
    <scope>NUCLEOTIDE SEQUENCE [LARGE SCALE GENOMIC DNA]</scope>
    <source>
        <strain evidence="2 3">LMG 31112</strain>
    </source>
</reference>
<accession>A0A5E4R9K8</accession>